<dbReference type="Proteomes" id="UP000095286">
    <property type="component" value="Unplaced"/>
</dbReference>
<protein>
    <submittedName>
        <fullName evidence="2">AP complex subunit sigma</fullName>
    </submittedName>
</protein>
<proteinExistence type="predicted"/>
<dbReference type="WBParaSite" id="RSKR_0001004700.1">
    <property type="protein sequence ID" value="RSKR_0001004700.1"/>
    <property type="gene ID" value="RSKR_0001004700"/>
</dbReference>
<evidence type="ECO:0000313" key="2">
    <source>
        <dbReference type="WBParaSite" id="RSKR_0001004700.1"/>
    </source>
</evidence>
<reference evidence="2" key="1">
    <citation type="submission" date="2016-11" db="UniProtKB">
        <authorList>
            <consortium name="WormBaseParasite"/>
        </authorList>
    </citation>
    <scope>IDENTIFICATION</scope>
    <source>
        <strain evidence="2">KR3021</strain>
    </source>
</reference>
<sequence>MIQFMVGFETTGAIIFQKWFEAYNFIEKKMYLRDIWATVSNRSASMCSIIEYKNFKIVYKRYHGMFMACAISAEDNELIILEAMDFFIECFASLFPGCSAVTLSLQFNTAYHVLDEIFLAGQVQETDRRTIKRVTYLQDEQQYEEHHGVFPQNVDLRNIY</sequence>
<organism evidence="1 2">
    <name type="scientific">Rhabditophanes sp. KR3021</name>
    <dbReference type="NCBI Taxonomy" id="114890"/>
    <lineage>
        <taxon>Eukaryota</taxon>
        <taxon>Metazoa</taxon>
        <taxon>Ecdysozoa</taxon>
        <taxon>Nematoda</taxon>
        <taxon>Chromadorea</taxon>
        <taxon>Rhabditida</taxon>
        <taxon>Tylenchina</taxon>
        <taxon>Panagrolaimomorpha</taxon>
        <taxon>Strongyloidoidea</taxon>
        <taxon>Alloionematidae</taxon>
        <taxon>Rhabditophanes</taxon>
    </lineage>
</organism>
<name>A0AC35UBS6_9BILA</name>
<accession>A0AC35UBS6</accession>
<evidence type="ECO:0000313" key="1">
    <source>
        <dbReference type="Proteomes" id="UP000095286"/>
    </source>
</evidence>